<dbReference type="GO" id="GO:0003723">
    <property type="term" value="F:RNA binding"/>
    <property type="evidence" value="ECO:0007669"/>
    <property type="project" value="InterPro"/>
</dbReference>
<dbReference type="InterPro" id="IPR011990">
    <property type="entry name" value="TPR-like_helical_dom_sf"/>
</dbReference>
<proteinExistence type="predicted"/>
<dbReference type="InterPro" id="IPR002885">
    <property type="entry name" value="PPR_rpt"/>
</dbReference>
<keyword evidence="1" id="KW-0677">Repeat</keyword>
<feature type="repeat" description="PPR" evidence="2">
    <location>
        <begin position="512"/>
        <end position="546"/>
    </location>
</feature>
<dbReference type="Proteomes" id="UP001443914">
    <property type="component" value="Unassembled WGS sequence"/>
</dbReference>
<evidence type="ECO:0000313" key="3">
    <source>
        <dbReference type="EMBL" id="KAK9677440.1"/>
    </source>
</evidence>
<comment type="caution">
    <text evidence="3">The sequence shown here is derived from an EMBL/GenBank/DDBJ whole genome shotgun (WGS) entry which is preliminary data.</text>
</comment>
<dbReference type="Gene3D" id="1.25.40.10">
    <property type="entry name" value="Tetratricopeptide repeat domain"/>
    <property type="match status" value="4"/>
</dbReference>
<protein>
    <recommendedName>
        <fullName evidence="5">Pentatricopeptide repeat-containing protein</fullName>
    </recommendedName>
</protein>
<dbReference type="AlphaFoldDB" id="A0AAW1HN27"/>
<dbReference type="InterPro" id="IPR046848">
    <property type="entry name" value="E_motif"/>
</dbReference>
<dbReference type="EMBL" id="JBDFQZ010000011">
    <property type="protein sequence ID" value="KAK9677440.1"/>
    <property type="molecule type" value="Genomic_DNA"/>
</dbReference>
<feature type="repeat" description="PPR" evidence="2">
    <location>
        <begin position="112"/>
        <end position="146"/>
    </location>
</feature>
<evidence type="ECO:0000256" key="1">
    <source>
        <dbReference type="ARBA" id="ARBA00022737"/>
    </source>
</evidence>
<dbReference type="Pfam" id="PF01535">
    <property type="entry name" value="PPR"/>
    <property type="match status" value="12"/>
</dbReference>
<dbReference type="PANTHER" id="PTHR47926:SF452">
    <property type="entry name" value="PENTATRICOPEPTIDE REPEAT-CONTAINING PROTEIN"/>
    <property type="match status" value="1"/>
</dbReference>
<evidence type="ECO:0000313" key="4">
    <source>
        <dbReference type="Proteomes" id="UP001443914"/>
    </source>
</evidence>
<feature type="repeat" description="PPR" evidence="2">
    <location>
        <begin position="310"/>
        <end position="344"/>
    </location>
</feature>
<evidence type="ECO:0008006" key="5">
    <source>
        <dbReference type="Google" id="ProtNLM"/>
    </source>
</evidence>
<reference evidence="3" key="1">
    <citation type="submission" date="2024-03" db="EMBL/GenBank/DDBJ databases">
        <title>WGS assembly of Saponaria officinalis var. Norfolk2.</title>
        <authorList>
            <person name="Jenkins J."/>
            <person name="Shu S."/>
            <person name="Grimwood J."/>
            <person name="Barry K."/>
            <person name="Goodstein D."/>
            <person name="Schmutz J."/>
            <person name="Leebens-Mack J."/>
            <person name="Osbourn A."/>
        </authorList>
    </citation>
    <scope>NUCLEOTIDE SEQUENCE [LARGE SCALE GENOMIC DNA]</scope>
    <source>
        <strain evidence="3">JIC</strain>
    </source>
</reference>
<dbReference type="PANTHER" id="PTHR47926">
    <property type="entry name" value="PENTATRICOPEPTIDE REPEAT-CONTAINING PROTEIN"/>
    <property type="match status" value="1"/>
</dbReference>
<accession>A0AAW1HN27</accession>
<gene>
    <name evidence="3" type="ORF">RND81_11G143200</name>
</gene>
<dbReference type="FunFam" id="1.25.40.10:FF:001093">
    <property type="entry name" value="Pentatricopeptide repeat-containing protein At2g34400"/>
    <property type="match status" value="1"/>
</dbReference>
<dbReference type="NCBIfam" id="TIGR00756">
    <property type="entry name" value="PPR"/>
    <property type="match status" value="4"/>
</dbReference>
<keyword evidence="4" id="KW-1185">Reference proteome</keyword>
<name>A0AAW1HN27_SAPOF</name>
<dbReference type="Pfam" id="PF20431">
    <property type="entry name" value="E_motif"/>
    <property type="match status" value="1"/>
</dbReference>
<sequence>MRLPNSGFGLRLPDWNLRIKECLSNSNWQQVISCYVSMRKSGILLTDVTLVPALVKASSKLSVKHGELMHACSVKHGYDSFISVGNSLIDFYMKWGQPSSAFSVFRSLRNRDCVSWNTIIHGYLDHGFLEDGLLFFEQGLSSGFRPNVSTLVLVTQAFRVLRDFEGGRKFHCYVLKSGFLDVVSLQNSVLGLYSDGDMEAAHQLFDEMCERDVISWSVMIGNYVENNEPLHALLMFKDMEVDPDGLTMATVLKVCGNLGDVDIGRSLHASLISRGHYREVFVSNSTIDMYSRCNDPSSALQVFYEMSVKNTVSWNSVMSGLINNGMHSEALTLANSMARAKIETDQVTLLNFLQLCKHFSDPLQCKLIHGRIMRSRYESNPLVLSSLIDAYAKSNLIERAWRLFTSVHEKDTVTWATMIGGFAYCGMTHEAISVFRTITKSSNQINQVVILNLVEACTVSSEPRILKWVHGTVIRNGFISDTSVGTAIVDMYSKCGAVEEARKAFDQISDKNIMSWSTMVSGYGMNGRARDALALISEMNLHGLKPNPVTALSVLAACSHGGMVSSGLSFFKEMVEDLGIEPGLEHYACVVDMLGRSGRLDDAMELIEIMPKDLTGGATMWGSILSSSIRYKKAEIGEGAASRILELDPFGSSGYLLASNLHASTGSWMNVAEVRRLAKERGVHVISGYSSVRLDDKVFKFVAGDKSMPQASESCSAVEMLHRCMQTDDTYEEGIDW</sequence>
<dbReference type="InterPro" id="IPR046960">
    <property type="entry name" value="PPR_At4g14850-like_plant"/>
</dbReference>
<dbReference type="GO" id="GO:0009451">
    <property type="term" value="P:RNA modification"/>
    <property type="evidence" value="ECO:0007669"/>
    <property type="project" value="InterPro"/>
</dbReference>
<evidence type="ECO:0000256" key="2">
    <source>
        <dbReference type="PROSITE-ProRule" id="PRU00708"/>
    </source>
</evidence>
<feature type="repeat" description="PPR" evidence="2">
    <location>
        <begin position="411"/>
        <end position="445"/>
    </location>
</feature>
<dbReference type="PROSITE" id="PS51375">
    <property type="entry name" value="PPR"/>
    <property type="match status" value="4"/>
</dbReference>
<organism evidence="3 4">
    <name type="scientific">Saponaria officinalis</name>
    <name type="common">Common soapwort</name>
    <name type="synonym">Lychnis saponaria</name>
    <dbReference type="NCBI Taxonomy" id="3572"/>
    <lineage>
        <taxon>Eukaryota</taxon>
        <taxon>Viridiplantae</taxon>
        <taxon>Streptophyta</taxon>
        <taxon>Embryophyta</taxon>
        <taxon>Tracheophyta</taxon>
        <taxon>Spermatophyta</taxon>
        <taxon>Magnoliopsida</taxon>
        <taxon>eudicotyledons</taxon>
        <taxon>Gunneridae</taxon>
        <taxon>Pentapetalae</taxon>
        <taxon>Caryophyllales</taxon>
        <taxon>Caryophyllaceae</taxon>
        <taxon>Caryophylleae</taxon>
        <taxon>Saponaria</taxon>
    </lineage>
</organism>